<dbReference type="Gene3D" id="1.10.443.10">
    <property type="entry name" value="Intergrase catalytic core"/>
    <property type="match status" value="1"/>
</dbReference>
<protein>
    <recommendedName>
        <fullName evidence="3">Integrase</fullName>
    </recommendedName>
</protein>
<reference evidence="1 2" key="1">
    <citation type="submission" date="2024-05" db="EMBL/GenBank/DDBJ databases">
        <title>Roseateles sp. 2.12 16S ribosomal RNA gene Genome sequencing and assembly.</title>
        <authorList>
            <person name="Woo H."/>
        </authorList>
    </citation>
    <scope>NUCLEOTIDE SEQUENCE [LARGE SCALE GENOMIC DNA]</scope>
    <source>
        <strain evidence="1 2">2.12</strain>
    </source>
</reference>
<evidence type="ECO:0000313" key="1">
    <source>
        <dbReference type="EMBL" id="MEO3711504.1"/>
    </source>
</evidence>
<keyword evidence="2" id="KW-1185">Reference proteome</keyword>
<sequence>MKIQRDPTSMAAVVAIDGFIPSDDTAVTFGKSKEVASRFSDMYWNLSAYAGSQGERGICWENLLPDFISPALRHDLTNQTKAILFNVWLKDASGPIKLDTITNAAYLLRMLARHAAEKGATVFQALESKSSIVAFLGAGQAQKRAAIRLHALLRKLVALGQSKTTLKVPFSEVRKELLKAHHEFQYNQTPPIPARIYSQLISSLEGDLSNLEGICQPLCAYLSDGLAIGFPNAEVPEQLASYLKDEGLRNGSHGVAQILTRVSGVCGLAIITFSGMRLQEMSSLPFNCLNLGLGGPNAYPLIQGVTTKLKKSPARATWVTSDIGVRAVRLAQTIFGVFHKILGGGKHLKSKDGSYLLFCRTGYLGRGYLPDVQSSGLPAYFRAISRRYSLTIQDQDIEELCLIDPFRPWESDAKFTVGKVWPIAPHQLRRSLALYAHASGIVSIPTLKRQLKHILAAMARYYAKGSAFADKFIRMNPDHFAHEWNEATALAEFTGYTKAIFLPEGELFGAHSSFSALHLKTENPIVFSRRSDTLAAFKRGELGFKETVLGGCTNPEPCKIPPLEWLPLNCLENDCRHMLGVKDRLKLIIRSQESEVARLSKICPESSEYNFEADILARLRQVGERHLQ</sequence>
<name>A0ABV0G914_9BURK</name>
<comment type="caution">
    <text evidence="1">The sequence shown here is derived from an EMBL/GenBank/DDBJ whole genome shotgun (WGS) entry which is preliminary data.</text>
</comment>
<evidence type="ECO:0000313" key="2">
    <source>
        <dbReference type="Proteomes" id="UP001462640"/>
    </source>
</evidence>
<proteinExistence type="predicted"/>
<evidence type="ECO:0008006" key="3">
    <source>
        <dbReference type="Google" id="ProtNLM"/>
    </source>
</evidence>
<dbReference type="EMBL" id="JBDPZC010000001">
    <property type="protein sequence ID" value="MEO3711504.1"/>
    <property type="molecule type" value="Genomic_DNA"/>
</dbReference>
<dbReference type="Proteomes" id="UP001462640">
    <property type="component" value="Unassembled WGS sequence"/>
</dbReference>
<dbReference type="InterPro" id="IPR013762">
    <property type="entry name" value="Integrase-like_cat_sf"/>
</dbReference>
<accession>A0ABV0G914</accession>
<gene>
    <name evidence="1" type="ORF">ABDJ40_01845</name>
</gene>
<dbReference type="RefSeq" id="WP_347605365.1">
    <property type="nucleotide sequence ID" value="NZ_JBDPZC010000001.1"/>
</dbReference>
<organism evidence="1 2">
    <name type="scientific">Roseateles flavus</name>
    <dbReference type="NCBI Taxonomy" id="3149041"/>
    <lineage>
        <taxon>Bacteria</taxon>
        <taxon>Pseudomonadati</taxon>
        <taxon>Pseudomonadota</taxon>
        <taxon>Betaproteobacteria</taxon>
        <taxon>Burkholderiales</taxon>
        <taxon>Sphaerotilaceae</taxon>
        <taxon>Roseateles</taxon>
    </lineage>
</organism>